<gene>
    <name evidence="2" type="ORF">OESDEN_23264</name>
</gene>
<dbReference type="Pfam" id="PF23408">
    <property type="entry name" value="TMEM126_like"/>
    <property type="match status" value="1"/>
</dbReference>
<keyword evidence="1" id="KW-1133">Transmembrane helix</keyword>
<dbReference type="Proteomes" id="UP000053660">
    <property type="component" value="Unassembled WGS sequence"/>
</dbReference>
<dbReference type="InterPro" id="IPR057591">
    <property type="entry name" value="TMEM126-like"/>
</dbReference>
<sequence length="139" mass="15860">MLARSSLIALASGIVLPMLATPYLCYYIMLQRQDQKFPPVRTYLDFLALSWEGSRVARPLQFKLIPFQVAVAAISTYFLLWGRDRMFDTLDADPDFARDLLVSVQLKPTLKTRVLDFLRSVPYASDFIGKPPPETERVS</sequence>
<dbReference type="EMBL" id="KN611082">
    <property type="protein sequence ID" value="KHJ77116.1"/>
    <property type="molecule type" value="Genomic_DNA"/>
</dbReference>
<dbReference type="OrthoDB" id="6234762at2759"/>
<accession>A0A0B1RZP6</accession>
<dbReference type="AlphaFoldDB" id="A0A0B1RZP6"/>
<keyword evidence="1" id="KW-0472">Membrane</keyword>
<name>A0A0B1RZP6_OESDE</name>
<keyword evidence="1" id="KW-0812">Transmembrane</keyword>
<evidence type="ECO:0000313" key="2">
    <source>
        <dbReference type="EMBL" id="KHJ77116.1"/>
    </source>
</evidence>
<protein>
    <submittedName>
        <fullName evidence="2">Uncharacterized protein</fullName>
    </submittedName>
</protein>
<evidence type="ECO:0000313" key="3">
    <source>
        <dbReference type="Proteomes" id="UP000053660"/>
    </source>
</evidence>
<feature type="transmembrane region" description="Helical" evidence="1">
    <location>
        <begin position="7"/>
        <end position="29"/>
    </location>
</feature>
<proteinExistence type="predicted"/>
<organism evidence="2 3">
    <name type="scientific">Oesophagostomum dentatum</name>
    <name type="common">Nodular worm</name>
    <dbReference type="NCBI Taxonomy" id="61180"/>
    <lineage>
        <taxon>Eukaryota</taxon>
        <taxon>Metazoa</taxon>
        <taxon>Ecdysozoa</taxon>
        <taxon>Nematoda</taxon>
        <taxon>Chromadorea</taxon>
        <taxon>Rhabditida</taxon>
        <taxon>Rhabditina</taxon>
        <taxon>Rhabditomorpha</taxon>
        <taxon>Strongyloidea</taxon>
        <taxon>Strongylidae</taxon>
        <taxon>Oesophagostomum</taxon>
    </lineage>
</organism>
<keyword evidence="3" id="KW-1185">Reference proteome</keyword>
<reference evidence="2 3" key="1">
    <citation type="submission" date="2014-03" db="EMBL/GenBank/DDBJ databases">
        <title>Draft genome of the hookworm Oesophagostomum dentatum.</title>
        <authorList>
            <person name="Mitreva M."/>
        </authorList>
    </citation>
    <scope>NUCLEOTIDE SEQUENCE [LARGE SCALE GENOMIC DNA]</scope>
    <source>
        <strain evidence="2 3">OD-Hann</strain>
    </source>
</reference>
<evidence type="ECO:0000256" key="1">
    <source>
        <dbReference type="SAM" id="Phobius"/>
    </source>
</evidence>
<feature type="transmembrane region" description="Helical" evidence="1">
    <location>
        <begin position="60"/>
        <end position="80"/>
    </location>
</feature>